<name>L7FNV9_ENTIV</name>
<keyword evidence="8" id="KW-1185">Reference proteome</keyword>
<dbReference type="InterPro" id="IPR038704">
    <property type="entry name" value="YEAST_sf"/>
</dbReference>
<dbReference type="PANTHER" id="PTHR47573:SF1">
    <property type="entry name" value="PROTEIN AF-9 HOMOLOG"/>
    <property type="match status" value="1"/>
</dbReference>
<feature type="coiled-coil region" evidence="5">
    <location>
        <begin position="160"/>
        <end position="187"/>
    </location>
</feature>
<organism evidence="7 8">
    <name type="scientific">Entamoeba invadens IP1</name>
    <dbReference type="NCBI Taxonomy" id="370355"/>
    <lineage>
        <taxon>Eukaryota</taxon>
        <taxon>Amoebozoa</taxon>
        <taxon>Evosea</taxon>
        <taxon>Archamoebae</taxon>
        <taxon>Mastigamoebida</taxon>
        <taxon>Entamoebidae</taxon>
        <taxon>Entamoeba</taxon>
    </lineage>
</organism>
<protein>
    <submittedName>
        <fullName evidence="7">YEATS domain containing protein, putative</fullName>
    </submittedName>
</protein>
<evidence type="ECO:0000256" key="4">
    <source>
        <dbReference type="PROSITE-ProRule" id="PRU00376"/>
    </source>
</evidence>
<dbReference type="GO" id="GO:0006355">
    <property type="term" value="P:regulation of DNA-templated transcription"/>
    <property type="evidence" value="ECO:0007669"/>
    <property type="project" value="InterPro"/>
</dbReference>
<feature type="domain" description="YEATS" evidence="6">
    <location>
        <begin position="1"/>
        <end position="138"/>
    </location>
</feature>
<keyword evidence="3 4" id="KW-0539">Nucleus</keyword>
<evidence type="ECO:0000259" key="6">
    <source>
        <dbReference type="PROSITE" id="PS51037"/>
    </source>
</evidence>
<dbReference type="Gene3D" id="2.60.40.1970">
    <property type="entry name" value="YEATS domain"/>
    <property type="match status" value="1"/>
</dbReference>
<dbReference type="PROSITE" id="PS51037">
    <property type="entry name" value="YEATS"/>
    <property type="match status" value="1"/>
</dbReference>
<dbReference type="AlphaFoldDB" id="L7FNV9"/>
<evidence type="ECO:0000256" key="2">
    <source>
        <dbReference type="ARBA" id="ARBA00023163"/>
    </source>
</evidence>
<keyword evidence="2" id="KW-0804">Transcription</keyword>
<comment type="subcellular location">
    <subcellularLocation>
        <location evidence="4">Nucleus</location>
    </subcellularLocation>
</comment>
<evidence type="ECO:0000313" key="7">
    <source>
        <dbReference type="EMBL" id="ELP92362.1"/>
    </source>
</evidence>
<dbReference type="VEuPathDB" id="AmoebaDB:EIN_299030"/>
<dbReference type="KEGG" id="eiv:EIN_299030"/>
<evidence type="ECO:0000256" key="3">
    <source>
        <dbReference type="ARBA" id="ARBA00023242"/>
    </source>
</evidence>
<reference evidence="7 8" key="1">
    <citation type="submission" date="2012-10" db="EMBL/GenBank/DDBJ databases">
        <authorList>
            <person name="Zafar N."/>
            <person name="Inman J."/>
            <person name="Hall N."/>
            <person name="Lorenzi H."/>
            <person name="Caler E."/>
        </authorList>
    </citation>
    <scope>NUCLEOTIDE SEQUENCE [LARGE SCALE GENOMIC DNA]</scope>
    <source>
        <strain evidence="7 8">IP1</strain>
    </source>
</reference>
<proteinExistence type="predicted"/>
<evidence type="ECO:0000256" key="5">
    <source>
        <dbReference type="SAM" id="Coils"/>
    </source>
</evidence>
<evidence type="ECO:0000313" key="8">
    <source>
        <dbReference type="Proteomes" id="UP000014680"/>
    </source>
</evidence>
<dbReference type="GO" id="GO:0005634">
    <property type="term" value="C:nucleus"/>
    <property type="evidence" value="ECO:0007669"/>
    <property type="project" value="UniProtKB-SubCell"/>
</dbReference>
<dbReference type="InterPro" id="IPR005033">
    <property type="entry name" value="YEATS"/>
</dbReference>
<dbReference type="PANTHER" id="PTHR47573">
    <property type="entry name" value="PROTEIN AF-9 HOMOLOG"/>
    <property type="match status" value="1"/>
</dbReference>
<dbReference type="GeneID" id="14891341"/>
<gene>
    <name evidence="7" type="ORF">EIN_299030</name>
</gene>
<dbReference type="EMBL" id="KB206378">
    <property type="protein sequence ID" value="ELP92362.1"/>
    <property type="molecule type" value="Genomic_DNA"/>
</dbReference>
<dbReference type="RefSeq" id="XP_004259133.1">
    <property type="nucleotide sequence ID" value="XM_004259085.1"/>
</dbReference>
<evidence type="ECO:0000256" key="1">
    <source>
        <dbReference type="ARBA" id="ARBA00023015"/>
    </source>
</evidence>
<sequence>MSVKITKRILYGNEATLLKKQILNNTHTWTLFVRAFDDEDLELYNMIEVVIFHLHESFSSPHRRKEQPPFEITENGWGEFEALIEIVFKHNMGSITLKHFIMLFNQDKTKKNYVSHVCFDQVVFINPQEEVFKLLNSPAVYPNWKAGNALKNDDLFLEEKDALKKVQAKLQNELQTVESEYHNLLGLVCKKKNLLTE</sequence>
<dbReference type="InterPro" id="IPR055129">
    <property type="entry name" value="YEATS_dom"/>
</dbReference>
<dbReference type="OrthoDB" id="16041at2759"/>
<keyword evidence="1" id="KW-0805">Transcription regulation</keyword>
<accession>L7FNV9</accession>
<keyword evidence="5" id="KW-0175">Coiled coil</keyword>
<dbReference type="Pfam" id="PF03366">
    <property type="entry name" value="YEATS"/>
    <property type="match status" value="1"/>
</dbReference>
<dbReference type="Proteomes" id="UP000014680">
    <property type="component" value="Unassembled WGS sequence"/>
</dbReference>